<comment type="caution">
    <text evidence="2">The sequence shown here is derived from an EMBL/GenBank/DDBJ whole genome shotgun (WGS) entry which is preliminary data.</text>
</comment>
<name>A0A9Q3FJK0_9BASI</name>
<evidence type="ECO:0000313" key="3">
    <source>
        <dbReference type="Proteomes" id="UP000765509"/>
    </source>
</evidence>
<organism evidence="2 3">
    <name type="scientific">Austropuccinia psidii MF-1</name>
    <dbReference type="NCBI Taxonomy" id="1389203"/>
    <lineage>
        <taxon>Eukaryota</taxon>
        <taxon>Fungi</taxon>
        <taxon>Dikarya</taxon>
        <taxon>Basidiomycota</taxon>
        <taxon>Pucciniomycotina</taxon>
        <taxon>Pucciniomycetes</taxon>
        <taxon>Pucciniales</taxon>
        <taxon>Sphaerophragmiaceae</taxon>
        <taxon>Austropuccinia</taxon>
    </lineage>
</organism>
<feature type="region of interest" description="Disordered" evidence="1">
    <location>
        <begin position="1"/>
        <end position="43"/>
    </location>
</feature>
<sequence length="254" mass="28216">MKMVHTRNGSNYSVQQDGCGQGRGKTCTRSANSSSRKTCLEDARVSPHYPRSVSTNFDINSKSELIQGNFLRAGPFPSGSHRSISIPVPKPVQTSQGRGVVNIPKPLEGGYKLLIKHQELSGSGEAHRTLKRIESIVFQRQGQKDKEFVAEPKSFIHRPEERIGNNLSFRKRRPSGINQLQTSYGSVKGQAQRTSEEAERSQEQSRKGKMHSQLAQTLPKKVQDPQIRAFSSGQCIPDGQNCNLIHIQRAVKDG</sequence>
<dbReference type="AlphaFoldDB" id="A0A9Q3FJK0"/>
<proteinExistence type="predicted"/>
<keyword evidence="3" id="KW-1185">Reference proteome</keyword>
<feature type="compositionally biased region" description="Polar residues" evidence="1">
    <location>
        <begin position="176"/>
        <end position="191"/>
    </location>
</feature>
<feature type="compositionally biased region" description="Polar residues" evidence="1">
    <location>
        <begin position="7"/>
        <end position="18"/>
    </location>
</feature>
<feature type="region of interest" description="Disordered" evidence="1">
    <location>
        <begin position="171"/>
        <end position="225"/>
    </location>
</feature>
<evidence type="ECO:0000313" key="2">
    <source>
        <dbReference type="EMBL" id="MBW0539038.1"/>
    </source>
</evidence>
<protein>
    <submittedName>
        <fullName evidence="2">Uncharacterized protein</fullName>
    </submittedName>
</protein>
<feature type="compositionally biased region" description="Basic and acidic residues" evidence="1">
    <location>
        <begin position="194"/>
        <end position="206"/>
    </location>
</feature>
<dbReference type="Proteomes" id="UP000765509">
    <property type="component" value="Unassembled WGS sequence"/>
</dbReference>
<evidence type="ECO:0000256" key="1">
    <source>
        <dbReference type="SAM" id="MobiDB-lite"/>
    </source>
</evidence>
<dbReference type="EMBL" id="AVOT02043630">
    <property type="protein sequence ID" value="MBW0539038.1"/>
    <property type="molecule type" value="Genomic_DNA"/>
</dbReference>
<accession>A0A9Q3FJK0</accession>
<gene>
    <name evidence="2" type="ORF">O181_078753</name>
</gene>
<reference evidence="2" key="1">
    <citation type="submission" date="2021-03" db="EMBL/GenBank/DDBJ databases">
        <title>Draft genome sequence of rust myrtle Austropuccinia psidii MF-1, a brazilian biotype.</title>
        <authorList>
            <person name="Quecine M.C."/>
            <person name="Pachon D.M.R."/>
            <person name="Bonatelli M.L."/>
            <person name="Correr F.H."/>
            <person name="Franceschini L.M."/>
            <person name="Leite T.F."/>
            <person name="Margarido G.R.A."/>
            <person name="Almeida C.A."/>
            <person name="Ferrarezi J.A."/>
            <person name="Labate C.A."/>
        </authorList>
    </citation>
    <scope>NUCLEOTIDE SEQUENCE</scope>
    <source>
        <strain evidence="2">MF-1</strain>
    </source>
</reference>
<feature type="compositionally biased region" description="Polar residues" evidence="1">
    <location>
        <begin position="27"/>
        <end position="37"/>
    </location>
</feature>